<protein>
    <submittedName>
        <fullName evidence="1">Uncharacterized protein</fullName>
    </submittedName>
</protein>
<sequence length="102" mass="11340">MTQDVSEITAQVSVQLKESYNTMMSGTRLGRSIFKGVVSGLMEKKSTMCVQSDCISGQAVKWWFQALRSLHSSIQRSLEMLVWFGQSSLLNSPGKIPLSTSY</sequence>
<evidence type="ECO:0000313" key="2">
    <source>
        <dbReference type="Proteomes" id="UP001054945"/>
    </source>
</evidence>
<keyword evidence="2" id="KW-1185">Reference proteome</keyword>
<name>A0AAV4WJX3_CAEEX</name>
<dbReference type="EMBL" id="BPLR01016156">
    <property type="protein sequence ID" value="GIY81690.1"/>
    <property type="molecule type" value="Genomic_DNA"/>
</dbReference>
<accession>A0AAV4WJX3</accession>
<evidence type="ECO:0000313" key="1">
    <source>
        <dbReference type="EMBL" id="GIY81690.1"/>
    </source>
</evidence>
<gene>
    <name evidence="1" type="ORF">CEXT_696131</name>
</gene>
<organism evidence="1 2">
    <name type="scientific">Caerostris extrusa</name>
    <name type="common">Bark spider</name>
    <name type="synonym">Caerostris bankana</name>
    <dbReference type="NCBI Taxonomy" id="172846"/>
    <lineage>
        <taxon>Eukaryota</taxon>
        <taxon>Metazoa</taxon>
        <taxon>Ecdysozoa</taxon>
        <taxon>Arthropoda</taxon>
        <taxon>Chelicerata</taxon>
        <taxon>Arachnida</taxon>
        <taxon>Araneae</taxon>
        <taxon>Araneomorphae</taxon>
        <taxon>Entelegynae</taxon>
        <taxon>Araneoidea</taxon>
        <taxon>Araneidae</taxon>
        <taxon>Caerostris</taxon>
    </lineage>
</organism>
<dbReference type="Proteomes" id="UP001054945">
    <property type="component" value="Unassembled WGS sequence"/>
</dbReference>
<dbReference type="AlphaFoldDB" id="A0AAV4WJX3"/>
<proteinExistence type="predicted"/>
<reference evidence="1 2" key="1">
    <citation type="submission" date="2021-06" db="EMBL/GenBank/DDBJ databases">
        <title>Caerostris extrusa draft genome.</title>
        <authorList>
            <person name="Kono N."/>
            <person name="Arakawa K."/>
        </authorList>
    </citation>
    <scope>NUCLEOTIDE SEQUENCE [LARGE SCALE GENOMIC DNA]</scope>
</reference>
<comment type="caution">
    <text evidence="1">The sequence shown here is derived from an EMBL/GenBank/DDBJ whole genome shotgun (WGS) entry which is preliminary data.</text>
</comment>